<dbReference type="OrthoDB" id="432234at2759"/>
<proteinExistence type="predicted"/>
<reference evidence="2" key="2">
    <citation type="submission" date="2020-11" db="EMBL/GenBank/DDBJ databases">
        <authorList>
            <consortium name="DOE Joint Genome Institute"/>
            <person name="Kuo A."/>
            <person name="Miyauchi S."/>
            <person name="Kiss E."/>
            <person name="Drula E."/>
            <person name="Kohler A."/>
            <person name="Sanchez-Garcia M."/>
            <person name="Andreopoulos B."/>
            <person name="Barry K.W."/>
            <person name="Bonito G."/>
            <person name="Buee M."/>
            <person name="Carver A."/>
            <person name="Chen C."/>
            <person name="Cichocki N."/>
            <person name="Clum A."/>
            <person name="Culley D."/>
            <person name="Crous P.W."/>
            <person name="Fauchery L."/>
            <person name="Girlanda M."/>
            <person name="Hayes R."/>
            <person name="Keri Z."/>
            <person name="Labutti K."/>
            <person name="Lipzen A."/>
            <person name="Lombard V."/>
            <person name="Magnuson J."/>
            <person name="Maillard F."/>
            <person name="Morin E."/>
            <person name="Murat C."/>
            <person name="Nolan M."/>
            <person name="Ohm R."/>
            <person name="Pangilinan J."/>
            <person name="Pereira M."/>
            <person name="Perotto S."/>
            <person name="Peter M."/>
            <person name="Riley R."/>
            <person name="Sitrit Y."/>
            <person name="Stielow B."/>
            <person name="Szollosi G."/>
            <person name="Zifcakova L."/>
            <person name="Stursova M."/>
            <person name="Spatafora J.W."/>
            <person name="Tedersoo L."/>
            <person name="Vaario L.-M."/>
            <person name="Yamada A."/>
            <person name="Yan M."/>
            <person name="Wang P."/>
            <person name="Xu J."/>
            <person name="Bruns T."/>
            <person name="Baldrian P."/>
            <person name="Vilgalys R."/>
            <person name="Henrissat B."/>
            <person name="Grigoriev I.V."/>
            <person name="Hibbett D."/>
            <person name="Nagy L.G."/>
            <person name="Martin F.M."/>
        </authorList>
    </citation>
    <scope>NUCLEOTIDE SEQUENCE</scope>
    <source>
        <strain evidence="2">UH-Tt-Lm1</strain>
    </source>
</reference>
<reference evidence="2" key="1">
    <citation type="journal article" date="2020" name="Nat. Commun.">
        <title>Large-scale genome sequencing of mycorrhizal fungi provides insights into the early evolution of symbiotic traits.</title>
        <authorList>
            <person name="Miyauchi S."/>
            <person name="Kiss E."/>
            <person name="Kuo A."/>
            <person name="Drula E."/>
            <person name="Kohler A."/>
            <person name="Sanchez-Garcia M."/>
            <person name="Morin E."/>
            <person name="Andreopoulos B."/>
            <person name="Barry K.W."/>
            <person name="Bonito G."/>
            <person name="Buee M."/>
            <person name="Carver A."/>
            <person name="Chen C."/>
            <person name="Cichocki N."/>
            <person name="Clum A."/>
            <person name="Culley D."/>
            <person name="Crous P.W."/>
            <person name="Fauchery L."/>
            <person name="Girlanda M."/>
            <person name="Hayes R.D."/>
            <person name="Keri Z."/>
            <person name="LaButti K."/>
            <person name="Lipzen A."/>
            <person name="Lombard V."/>
            <person name="Magnuson J."/>
            <person name="Maillard F."/>
            <person name="Murat C."/>
            <person name="Nolan M."/>
            <person name="Ohm R.A."/>
            <person name="Pangilinan J."/>
            <person name="Pereira M.F."/>
            <person name="Perotto S."/>
            <person name="Peter M."/>
            <person name="Pfister S."/>
            <person name="Riley R."/>
            <person name="Sitrit Y."/>
            <person name="Stielow J.B."/>
            <person name="Szollosi G."/>
            <person name="Zifcakova L."/>
            <person name="Stursova M."/>
            <person name="Spatafora J.W."/>
            <person name="Tedersoo L."/>
            <person name="Vaario L.M."/>
            <person name="Yamada A."/>
            <person name="Yan M."/>
            <person name="Wang P."/>
            <person name="Xu J."/>
            <person name="Bruns T."/>
            <person name="Baldrian P."/>
            <person name="Vilgalys R."/>
            <person name="Dunand C."/>
            <person name="Henrissat B."/>
            <person name="Grigoriev I.V."/>
            <person name="Hibbett D."/>
            <person name="Nagy L.G."/>
            <person name="Martin F.M."/>
        </authorList>
    </citation>
    <scope>NUCLEOTIDE SEQUENCE</scope>
    <source>
        <strain evidence="2">UH-Tt-Lm1</strain>
    </source>
</reference>
<sequence>MPGRLFTAAALRNLAPNGSELPDLVLHRGSAAVPEYNNPDLMPGMYPTLFPAGTGGFEVSDRTCPISFQKQAEYYLDLADRSFRYHHSFLFVTLNIIQRRTAHLQTHFTVRRSKFEAVATKLVAVKSSVLQSVADHLEKEGKYNSLTGEQKAALDLLKHVNTIAARIPGSEAAKVFMRNEIRSYCGFFGLPHLYITLNPSAAHSPIFQLIFGDETIDLSKQFPILVSARERALRLAKDPVAGADFFNFCITSIFRYLFGWDYDKRESTPSGGILGKLESFYGSSE</sequence>
<dbReference type="Pfam" id="PF14214">
    <property type="entry name" value="Helitron_like_N"/>
    <property type="match status" value="1"/>
</dbReference>
<feature type="non-terminal residue" evidence="2">
    <location>
        <position position="285"/>
    </location>
</feature>
<accession>A0A9P6H7P1</accession>
<evidence type="ECO:0000259" key="1">
    <source>
        <dbReference type="Pfam" id="PF14214"/>
    </source>
</evidence>
<feature type="domain" description="Helitron helicase-like" evidence="1">
    <location>
        <begin position="74"/>
        <end position="285"/>
    </location>
</feature>
<gene>
    <name evidence="2" type="ORF">BJ322DRAFT_1012859</name>
</gene>
<evidence type="ECO:0000313" key="3">
    <source>
        <dbReference type="Proteomes" id="UP000736335"/>
    </source>
</evidence>
<evidence type="ECO:0000313" key="2">
    <source>
        <dbReference type="EMBL" id="KAF9779880.1"/>
    </source>
</evidence>
<dbReference type="Proteomes" id="UP000736335">
    <property type="component" value="Unassembled WGS sequence"/>
</dbReference>
<dbReference type="EMBL" id="WIUZ02000018">
    <property type="protein sequence ID" value="KAF9779880.1"/>
    <property type="molecule type" value="Genomic_DNA"/>
</dbReference>
<organism evidence="2 3">
    <name type="scientific">Thelephora terrestris</name>
    <dbReference type="NCBI Taxonomy" id="56493"/>
    <lineage>
        <taxon>Eukaryota</taxon>
        <taxon>Fungi</taxon>
        <taxon>Dikarya</taxon>
        <taxon>Basidiomycota</taxon>
        <taxon>Agaricomycotina</taxon>
        <taxon>Agaricomycetes</taxon>
        <taxon>Thelephorales</taxon>
        <taxon>Thelephoraceae</taxon>
        <taxon>Thelephora</taxon>
    </lineage>
</organism>
<dbReference type="InterPro" id="IPR025476">
    <property type="entry name" value="Helitron_helicase-like"/>
</dbReference>
<comment type="caution">
    <text evidence="2">The sequence shown here is derived from an EMBL/GenBank/DDBJ whole genome shotgun (WGS) entry which is preliminary data.</text>
</comment>
<protein>
    <recommendedName>
        <fullName evidence="1">Helitron helicase-like domain-containing protein</fullName>
    </recommendedName>
</protein>
<name>A0A9P6H7P1_9AGAM</name>
<keyword evidence="3" id="KW-1185">Reference proteome</keyword>
<dbReference type="AlphaFoldDB" id="A0A9P6H7P1"/>